<accession>A0A1T4V8X8</accession>
<proteinExistence type="inferred from homology"/>
<dbReference type="STRING" id="39495.SAMN02745111_00459"/>
<sequence>MKKRDVLKLKIKKNVIMELVLCTMSVLCITACSGKKKGNASYKKDESNKETTSKVSDDGDENNVLPKMYDINNGEYHNLDDKYGTCYEVFLRSFCDGNGDGIGDIKGLISKLDYINDGNSETDDDLGVDQIWLMPIHPSPSYHKYDVVDYMNIDEVYGNLDDFDNLVNECNKRGIKLILDMVFNHTSSEHPWFKEVYNEISALKHGEKIDKNKCSKFFSYYNITDEKSGSGYRQIGESDYYYECQFSGGMPDLNLANADVRKELEKVMKFWLDKGVSGFRLDATTYYMSGDLDGNIDVLTWLNNYVKSVKEDAYIVGEAWTNEPTYSAMYKSGVDSFFNFEFADKGGVISSILNGSKDASYFGEMVCKFNDDFESNNENFIDAPFLSNHDTGRVAGYFAGDEADEKIKIAWAMNMLQGGRAFLYYGEELGMKGSGADENKRVHMYWSDEEYAGMTGDPEGSTFKMKYESYEKQKDDPYSIYNFMKQNIKLRNIYPQIARGKNELLEELSDKNICALKKGGLESFKTFEDGANALTDEQKNEYAKELYIVINTSEEETEVDISKCGFILKDNKVTDEETRKWIVGILQTNEEYPDMKDGKLIMPAYSIAILSK</sequence>
<organism evidence="4 5">
    <name type="scientific">Eubacterium uniforme</name>
    <dbReference type="NCBI Taxonomy" id="39495"/>
    <lineage>
        <taxon>Bacteria</taxon>
        <taxon>Bacillati</taxon>
        <taxon>Bacillota</taxon>
        <taxon>Clostridia</taxon>
        <taxon>Eubacteriales</taxon>
        <taxon>Eubacteriaceae</taxon>
        <taxon>Eubacterium</taxon>
    </lineage>
</organism>
<dbReference type="InterPro" id="IPR006047">
    <property type="entry name" value="GH13_cat_dom"/>
</dbReference>
<keyword evidence="5" id="KW-1185">Reference proteome</keyword>
<name>A0A1T4V8X8_9FIRM</name>
<dbReference type="PANTHER" id="PTHR10357">
    <property type="entry name" value="ALPHA-AMYLASE FAMILY MEMBER"/>
    <property type="match status" value="1"/>
</dbReference>
<dbReference type="InterPro" id="IPR045857">
    <property type="entry name" value="O16G_dom_2"/>
</dbReference>
<dbReference type="OrthoDB" id="9805159at2"/>
<dbReference type="SMART" id="SM00642">
    <property type="entry name" value="Aamy"/>
    <property type="match status" value="1"/>
</dbReference>
<evidence type="ECO:0000256" key="2">
    <source>
        <dbReference type="SAM" id="MobiDB-lite"/>
    </source>
</evidence>
<dbReference type="AlphaFoldDB" id="A0A1T4V8X8"/>
<keyword evidence="4" id="KW-0326">Glycosidase</keyword>
<dbReference type="InterPro" id="IPR017853">
    <property type="entry name" value="GH"/>
</dbReference>
<dbReference type="Pfam" id="PF00128">
    <property type="entry name" value="Alpha-amylase"/>
    <property type="match status" value="1"/>
</dbReference>
<protein>
    <submittedName>
        <fullName evidence="4">Glycosidase</fullName>
    </submittedName>
</protein>
<feature type="compositionally biased region" description="Basic and acidic residues" evidence="2">
    <location>
        <begin position="42"/>
        <end position="57"/>
    </location>
</feature>
<gene>
    <name evidence="4" type="ORF">SAMN02745111_00459</name>
</gene>
<reference evidence="4 5" key="1">
    <citation type="submission" date="2017-02" db="EMBL/GenBank/DDBJ databases">
        <authorList>
            <person name="Peterson S.W."/>
        </authorList>
    </citation>
    <scope>NUCLEOTIDE SEQUENCE [LARGE SCALE GENOMIC DNA]</scope>
    <source>
        <strain evidence="4 5">ATCC 35992</strain>
    </source>
</reference>
<keyword evidence="4" id="KW-0378">Hydrolase</keyword>
<dbReference type="GO" id="GO:0004556">
    <property type="term" value="F:alpha-amylase activity"/>
    <property type="evidence" value="ECO:0007669"/>
    <property type="project" value="TreeGrafter"/>
</dbReference>
<dbReference type="PANTHER" id="PTHR10357:SF179">
    <property type="entry name" value="NEUTRAL AND BASIC AMINO ACID TRANSPORT PROTEIN RBAT"/>
    <property type="match status" value="1"/>
</dbReference>
<feature type="domain" description="Glycosyl hydrolase family 13 catalytic" evidence="3">
    <location>
        <begin position="88"/>
        <end position="458"/>
    </location>
</feature>
<evidence type="ECO:0000313" key="5">
    <source>
        <dbReference type="Proteomes" id="UP000190814"/>
    </source>
</evidence>
<dbReference type="GO" id="GO:0009313">
    <property type="term" value="P:oligosaccharide catabolic process"/>
    <property type="evidence" value="ECO:0007669"/>
    <property type="project" value="TreeGrafter"/>
</dbReference>
<dbReference type="CDD" id="cd11316">
    <property type="entry name" value="AmyAc_bac2_AmyA"/>
    <property type="match status" value="1"/>
</dbReference>
<comment type="similarity">
    <text evidence="1">Belongs to the glycosyl hydrolase 13 family.</text>
</comment>
<evidence type="ECO:0000256" key="1">
    <source>
        <dbReference type="ARBA" id="ARBA00008061"/>
    </source>
</evidence>
<evidence type="ECO:0000259" key="3">
    <source>
        <dbReference type="SMART" id="SM00642"/>
    </source>
</evidence>
<dbReference type="Proteomes" id="UP000190814">
    <property type="component" value="Unassembled WGS sequence"/>
</dbReference>
<dbReference type="SUPFAM" id="SSF51445">
    <property type="entry name" value="(Trans)glycosidases"/>
    <property type="match status" value="1"/>
</dbReference>
<dbReference type="Gene3D" id="3.20.20.80">
    <property type="entry name" value="Glycosidases"/>
    <property type="match status" value="1"/>
</dbReference>
<evidence type="ECO:0000313" key="4">
    <source>
        <dbReference type="EMBL" id="SKA61415.1"/>
    </source>
</evidence>
<feature type="region of interest" description="Disordered" evidence="2">
    <location>
        <begin position="36"/>
        <end position="61"/>
    </location>
</feature>
<dbReference type="EMBL" id="FUXZ01000003">
    <property type="protein sequence ID" value="SKA61415.1"/>
    <property type="molecule type" value="Genomic_DNA"/>
</dbReference>
<dbReference type="Gene3D" id="3.90.400.10">
    <property type="entry name" value="Oligo-1,6-glucosidase, Domain 2"/>
    <property type="match status" value="1"/>
</dbReference>
<dbReference type="RefSeq" id="WP_078765351.1">
    <property type="nucleotide sequence ID" value="NZ_FUXZ01000003.1"/>
</dbReference>